<keyword evidence="3" id="KW-1185">Reference proteome</keyword>
<comment type="caution">
    <text evidence="2">The sequence shown here is derived from an EMBL/GenBank/DDBJ whole genome shotgun (WGS) entry which is preliminary data.</text>
</comment>
<dbReference type="InterPro" id="IPR019861">
    <property type="entry name" value="PorP/SprF_Bacteroidetes"/>
</dbReference>
<dbReference type="OrthoDB" id="626665at2"/>
<name>A0A3E1Y704_9BACT</name>
<reference evidence="2 3" key="1">
    <citation type="submission" date="2018-07" db="EMBL/GenBank/DDBJ databases">
        <title>Chitinophaga K2CV101002-2 sp. nov., isolated from a monsoon evergreen broad-leaved forest soil.</title>
        <authorList>
            <person name="Lv Y."/>
        </authorList>
    </citation>
    <scope>NUCLEOTIDE SEQUENCE [LARGE SCALE GENOMIC DNA]</scope>
    <source>
        <strain evidence="2 3">GDMCC 1.1288</strain>
    </source>
</reference>
<dbReference type="NCBIfam" id="TIGR03519">
    <property type="entry name" value="T9SS_PorP_fam"/>
    <property type="match status" value="1"/>
</dbReference>
<sequence>MNSFLKLRWALLLMCIAPVLMPGKAGAQQNLQFSQYAFNMLAVNPAYAGYKEDLFANAIYRKQWVDFPGGPQTGGVSIDGALNASRDNRVGLGFQAMYDKLGPQDATSIYGMYSYRIPLNEDGDKRFCIGVGAGVTQYGIDGNALKYIDDNDAAIPMGRASTWIPDARFGVYYYTSKFYAGASVMDLFSLYTDPTRYYWRGYQYKTIRKTQHLYVNVGAMFDLSEQVKFKPSILWKEDFKGPSNVDLTAMFLIADRLWAGASYRTGVKIWSKPALASNLEQLDACSAIVMFNITNQLRLGYSYDLMINKMASFQSGSHEISLGFLFPGKKPRVISPRYF</sequence>
<organism evidence="2 3">
    <name type="scientific">Chitinophaga silvatica</name>
    <dbReference type="NCBI Taxonomy" id="2282649"/>
    <lineage>
        <taxon>Bacteria</taxon>
        <taxon>Pseudomonadati</taxon>
        <taxon>Bacteroidota</taxon>
        <taxon>Chitinophagia</taxon>
        <taxon>Chitinophagales</taxon>
        <taxon>Chitinophagaceae</taxon>
        <taxon>Chitinophaga</taxon>
    </lineage>
</organism>
<dbReference type="RefSeq" id="WP_116977428.1">
    <property type="nucleotide sequence ID" value="NZ_QPMM01000010.1"/>
</dbReference>
<dbReference type="AlphaFoldDB" id="A0A3E1Y704"/>
<dbReference type="EMBL" id="QPMM01000010">
    <property type="protein sequence ID" value="RFS20710.1"/>
    <property type="molecule type" value="Genomic_DNA"/>
</dbReference>
<gene>
    <name evidence="2" type="ORF">DVR12_19320</name>
</gene>
<keyword evidence="1" id="KW-0732">Signal</keyword>
<dbReference type="Proteomes" id="UP000260644">
    <property type="component" value="Unassembled WGS sequence"/>
</dbReference>
<proteinExistence type="predicted"/>
<feature type="signal peptide" evidence="1">
    <location>
        <begin position="1"/>
        <end position="27"/>
    </location>
</feature>
<accession>A0A3E1Y704</accession>
<feature type="chain" id="PRO_5017683631" evidence="1">
    <location>
        <begin position="28"/>
        <end position="339"/>
    </location>
</feature>
<dbReference type="Pfam" id="PF11751">
    <property type="entry name" value="PorP_SprF"/>
    <property type="match status" value="1"/>
</dbReference>
<protein>
    <submittedName>
        <fullName evidence="2">Type IX secretion system membrane protein PorP/SprF</fullName>
    </submittedName>
</protein>
<evidence type="ECO:0000313" key="2">
    <source>
        <dbReference type="EMBL" id="RFS20710.1"/>
    </source>
</evidence>
<evidence type="ECO:0000256" key="1">
    <source>
        <dbReference type="SAM" id="SignalP"/>
    </source>
</evidence>
<evidence type="ECO:0000313" key="3">
    <source>
        <dbReference type="Proteomes" id="UP000260644"/>
    </source>
</evidence>